<comment type="caution">
    <text evidence="1">The sequence shown here is derived from an EMBL/GenBank/DDBJ whole genome shotgun (WGS) entry which is preliminary data.</text>
</comment>
<organism evidence="1 2">
    <name type="scientific">Dreissena polymorpha</name>
    <name type="common">Zebra mussel</name>
    <name type="synonym">Mytilus polymorpha</name>
    <dbReference type="NCBI Taxonomy" id="45954"/>
    <lineage>
        <taxon>Eukaryota</taxon>
        <taxon>Metazoa</taxon>
        <taxon>Spiralia</taxon>
        <taxon>Lophotrochozoa</taxon>
        <taxon>Mollusca</taxon>
        <taxon>Bivalvia</taxon>
        <taxon>Autobranchia</taxon>
        <taxon>Heteroconchia</taxon>
        <taxon>Euheterodonta</taxon>
        <taxon>Imparidentia</taxon>
        <taxon>Neoheterodontei</taxon>
        <taxon>Myida</taxon>
        <taxon>Dreissenoidea</taxon>
        <taxon>Dreissenidae</taxon>
        <taxon>Dreissena</taxon>
    </lineage>
</organism>
<dbReference type="AlphaFoldDB" id="A0A9D4DF81"/>
<evidence type="ECO:0000313" key="1">
    <source>
        <dbReference type="EMBL" id="KAH3747395.1"/>
    </source>
</evidence>
<dbReference type="Proteomes" id="UP000828390">
    <property type="component" value="Unassembled WGS sequence"/>
</dbReference>
<accession>A0A9D4DF81</accession>
<reference evidence="1" key="1">
    <citation type="journal article" date="2019" name="bioRxiv">
        <title>The Genome of the Zebra Mussel, Dreissena polymorpha: A Resource for Invasive Species Research.</title>
        <authorList>
            <person name="McCartney M.A."/>
            <person name="Auch B."/>
            <person name="Kono T."/>
            <person name="Mallez S."/>
            <person name="Zhang Y."/>
            <person name="Obille A."/>
            <person name="Becker A."/>
            <person name="Abrahante J.E."/>
            <person name="Garbe J."/>
            <person name="Badalamenti J.P."/>
            <person name="Herman A."/>
            <person name="Mangelson H."/>
            <person name="Liachko I."/>
            <person name="Sullivan S."/>
            <person name="Sone E.D."/>
            <person name="Koren S."/>
            <person name="Silverstein K.A.T."/>
            <person name="Beckman K.B."/>
            <person name="Gohl D.M."/>
        </authorList>
    </citation>
    <scope>NUCLEOTIDE SEQUENCE</scope>
    <source>
        <strain evidence="1">Duluth1</strain>
        <tissue evidence="1">Whole animal</tissue>
    </source>
</reference>
<keyword evidence="2" id="KW-1185">Reference proteome</keyword>
<gene>
    <name evidence="1" type="ORF">DPMN_181820</name>
</gene>
<protein>
    <recommendedName>
        <fullName evidence="3">EGF-like domain-containing protein</fullName>
    </recommendedName>
</protein>
<name>A0A9D4DF81_DREPO</name>
<dbReference type="EMBL" id="JAIWYP010000010">
    <property type="protein sequence ID" value="KAH3747395.1"/>
    <property type="molecule type" value="Genomic_DNA"/>
</dbReference>
<sequence length="109" mass="11971">MHCYMSYVSPFPHRCEGGASGENCENATKVCDVLSNIKVCTNTGNCTDKPGTAECKCPIGIVTKWKLYPCFILVTDVIQVLHFGETHVLVIPKYKQSLPIALFDGSCIK</sequence>
<evidence type="ECO:0008006" key="3">
    <source>
        <dbReference type="Google" id="ProtNLM"/>
    </source>
</evidence>
<proteinExistence type="predicted"/>
<evidence type="ECO:0000313" key="2">
    <source>
        <dbReference type="Proteomes" id="UP000828390"/>
    </source>
</evidence>
<dbReference type="Gene3D" id="2.10.25.10">
    <property type="entry name" value="Laminin"/>
    <property type="match status" value="1"/>
</dbReference>
<reference evidence="1" key="2">
    <citation type="submission" date="2020-11" db="EMBL/GenBank/DDBJ databases">
        <authorList>
            <person name="McCartney M.A."/>
            <person name="Auch B."/>
            <person name="Kono T."/>
            <person name="Mallez S."/>
            <person name="Becker A."/>
            <person name="Gohl D.M."/>
            <person name="Silverstein K.A.T."/>
            <person name="Koren S."/>
            <person name="Bechman K.B."/>
            <person name="Herman A."/>
            <person name="Abrahante J.E."/>
            <person name="Garbe J."/>
        </authorList>
    </citation>
    <scope>NUCLEOTIDE SEQUENCE</scope>
    <source>
        <strain evidence="1">Duluth1</strain>
        <tissue evidence="1">Whole animal</tissue>
    </source>
</reference>